<keyword evidence="2" id="KW-1003">Cell membrane</keyword>
<feature type="coiled-coil region" evidence="6">
    <location>
        <begin position="210"/>
        <end position="266"/>
    </location>
</feature>
<feature type="domain" description="Polysaccharide chain length determinant N-terminal" evidence="9">
    <location>
        <begin position="26"/>
        <end position="116"/>
    </location>
</feature>
<gene>
    <name evidence="10" type="ORF">GTQ45_08915</name>
</gene>
<dbReference type="EMBL" id="WXYQ01000006">
    <property type="protein sequence ID" value="NBG95853.1"/>
    <property type="molecule type" value="Genomic_DNA"/>
</dbReference>
<protein>
    <recommendedName>
        <fullName evidence="9">Polysaccharide chain length determinant N-terminal domain-containing protein</fullName>
    </recommendedName>
</protein>
<evidence type="ECO:0000256" key="6">
    <source>
        <dbReference type="SAM" id="Coils"/>
    </source>
</evidence>
<comment type="subcellular location">
    <subcellularLocation>
        <location evidence="1">Cell membrane</location>
        <topology evidence="1">Multi-pass membrane protein</topology>
    </subcellularLocation>
</comment>
<feature type="transmembrane region" description="Helical" evidence="8">
    <location>
        <begin position="437"/>
        <end position="456"/>
    </location>
</feature>
<accession>A0A845QB90</accession>
<organism evidence="10 11">
    <name type="scientific">Pyruvatibacter mobilis</name>
    <dbReference type="NCBI Taxonomy" id="1712261"/>
    <lineage>
        <taxon>Bacteria</taxon>
        <taxon>Pseudomonadati</taxon>
        <taxon>Pseudomonadota</taxon>
        <taxon>Alphaproteobacteria</taxon>
        <taxon>Hyphomicrobiales</taxon>
        <taxon>Parvibaculaceae</taxon>
        <taxon>Pyruvatibacter</taxon>
    </lineage>
</organism>
<proteinExistence type="predicted"/>
<dbReference type="AlphaFoldDB" id="A0A845QB90"/>
<evidence type="ECO:0000256" key="3">
    <source>
        <dbReference type="ARBA" id="ARBA00022692"/>
    </source>
</evidence>
<keyword evidence="3 8" id="KW-0812">Transmembrane</keyword>
<keyword evidence="4 8" id="KW-1133">Transmembrane helix</keyword>
<dbReference type="OrthoDB" id="7786248at2"/>
<evidence type="ECO:0000256" key="7">
    <source>
        <dbReference type="SAM" id="MobiDB-lite"/>
    </source>
</evidence>
<evidence type="ECO:0000259" key="9">
    <source>
        <dbReference type="Pfam" id="PF02706"/>
    </source>
</evidence>
<feature type="region of interest" description="Disordered" evidence="7">
    <location>
        <begin position="1"/>
        <end position="22"/>
    </location>
</feature>
<sequence>MTYAVSSTYAPDGRAGSPENGGEPSLDIWSLAGRVWARKGFLFLFVCAAMALAYVALSTVSPRYTGEVRVLIEGIAPDPTNPLGNQTVREADQQKIESEIQVLLSRSLADDVVSTLKLEEWDEFASSSTGFFGLGGSRSNSKSDVMDAYFSRLNVYQIGTSRVIAIDFWAEHPRSATIIANAIADIYIADQLNQQVTVTRRASSWLDQQVEKLRAQVKASEDAVSEYRRKTGLIESNGNTLKSAELSELNTQLILARAAKSEAQARLDSARMLMESPSGIETSSEVLDSSLIQQLREQEVALQRQITELSADLLPQHPDMIARQAELDDLRRAIGDEVGKIVRRLENEVRVAAARESSLRQSIARLKSEVTREKQREGELRALEREAAANRGLLESFLLRASETGARDDRLIQRPEARIISRAETPQSPSFPQKGPVLMLAFMASLTIGLLLILAFEMFAPVPRPVAVREAGRGPRVTTAPPVMAQPAYQPAPPASYAMPASQQAQMASVHPMAPPPMAPPGQGGFAPAQPSAPVTQMIARLPAGAYLTPHDQWLLGEGAKTILQFVRQRPAINRGGHLVRVSAGRTGARGLAGLARLLSQTGASVLVVGCAPSRAPGFTDLICGRSSLGQVMQAESQSRVCYVDWGTIPIHDDPALIRSTLAGLSNQASIILVADADSVVAGLSMSIDRACDTGLVLVSAGDRTAPSLPMTPSAGLVQVG</sequence>
<comment type="caution">
    <text evidence="10">The sequence shown here is derived from an EMBL/GenBank/DDBJ whole genome shotgun (WGS) entry which is preliminary data.</text>
</comment>
<evidence type="ECO:0000313" key="11">
    <source>
        <dbReference type="Proteomes" id="UP000470384"/>
    </source>
</evidence>
<reference evidence="10 11" key="1">
    <citation type="journal article" date="2016" name="Int. J. Syst. Evol. Microbiol.">
        <title>Pyruvatibacter mobilis gen. nov., sp. nov., a marine bacterium from the culture broth of Picochlorum sp. 122.</title>
        <authorList>
            <person name="Wang G."/>
            <person name="Tang M."/>
            <person name="Wu H."/>
            <person name="Dai S."/>
            <person name="Li T."/>
            <person name="Chen C."/>
            <person name="He H."/>
            <person name="Fan J."/>
            <person name="Xiang W."/>
            <person name="Li X."/>
        </authorList>
    </citation>
    <scope>NUCLEOTIDE SEQUENCE [LARGE SCALE GENOMIC DNA]</scope>
    <source>
        <strain evidence="10 11">GYP-11</strain>
    </source>
</reference>
<dbReference type="PANTHER" id="PTHR32309:SF13">
    <property type="entry name" value="FERRIC ENTEROBACTIN TRANSPORT PROTEIN FEPE"/>
    <property type="match status" value="1"/>
</dbReference>
<dbReference type="Proteomes" id="UP000470384">
    <property type="component" value="Unassembled WGS sequence"/>
</dbReference>
<dbReference type="InterPro" id="IPR050445">
    <property type="entry name" value="Bact_polysacc_biosynth/exp"/>
</dbReference>
<dbReference type="GeneID" id="300654557"/>
<dbReference type="RefSeq" id="WP_160587735.1">
    <property type="nucleotide sequence ID" value="NZ_BMHN01000001.1"/>
</dbReference>
<dbReference type="GO" id="GO:0005886">
    <property type="term" value="C:plasma membrane"/>
    <property type="evidence" value="ECO:0007669"/>
    <property type="project" value="UniProtKB-SubCell"/>
</dbReference>
<dbReference type="InterPro" id="IPR003856">
    <property type="entry name" value="LPS_length_determ_N"/>
</dbReference>
<keyword evidence="6" id="KW-0175">Coiled coil</keyword>
<evidence type="ECO:0000256" key="2">
    <source>
        <dbReference type="ARBA" id="ARBA00022475"/>
    </source>
</evidence>
<keyword evidence="11" id="KW-1185">Reference proteome</keyword>
<evidence type="ECO:0000313" key="10">
    <source>
        <dbReference type="EMBL" id="NBG95853.1"/>
    </source>
</evidence>
<feature type="transmembrane region" description="Helical" evidence="8">
    <location>
        <begin position="40"/>
        <end position="57"/>
    </location>
</feature>
<dbReference type="Pfam" id="PF02706">
    <property type="entry name" value="Wzz"/>
    <property type="match status" value="1"/>
</dbReference>
<evidence type="ECO:0000256" key="4">
    <source>
        <dbReference type="ARBA" id="ARBA00022989"/>
    </source>
</evidence>
<evidence type="ECO:0000256" key="5">
    <source>
        <dbReference type="ARBA" id="ARBA00023136"/>
    </source>
</evidence>
<evidence type="ECO:0000256" key="1">
    <source>
        <dbReference type="ARBA" id="ARBA00004651"/>
    </source>
</evidence>
<name>A0A845QB90_9HYPH</name>
<keyword evidence="5 8" id="KW-0472">Membrane</keyword>
<evidence type="ECO:0000256" key="8">
    <source>
        <dbReference type="SAM" id="Phobius"/>
    </source>
</evidence>
<dbReference type="GO" id="GO:0004713">
    <property type="term" value="F:protein tyrosine kinase activity"/>
    <property type="evidence" value="ECO:0007669"/>
    <property type="project" value="TreeGrafter"/>
</dbReference>
<dbReference type="PANTHER" id="PTHR32309">
    <property type="entry name" value="TYROSINE-PROTEIN KINASE"/>
    <property type="match status" value="1"/>
</dbReference>